<protein>
    <submittedName>
        <fullName evidence="1">Uncharacterized protein</fullName>
    </submittedName>
</protein>
<dbReference type="EMBL" id="BHZD01000001">
    <property type="protein sequence ID" value="GCD40856.1"/>
    <property type="molecule type" value="Genomic_DNA"/>
</dbReference>
<proteinExistence type="predicted"/>
<comment type="caution">
    <text evidence="1">The sequence shown here is derived from an EMBL/GenBank/DDBJ whole genome shotgun (WGS) entry which is preliminary data.</text>
</comment>
<dbReference type="RefSeq" id="WP_125051417.1">
    <property type="nucleotide sequence ID" value="NZ_BHZD01000001.1"/>
</dbReference>
<dbReference type="AlphaFoldDB" id="A0A401VUX3"/>
<sequence>MGPLLHRTVRRTGLRHAPHCARPPLTPGPARHINRARRTVIAVPRVGAASNHRTGSAVVR</sequence>
<organism evidence="1 2">
    <name type="scientific">Streptomyces paromomycinus</name>
    <name type="common">Streptomyces rimosus subsp. paromomycinus</name>
    <dbReference type="NCBI Taxonomy" id="92743"/>
    <lineage>
        <taxon>Bacteria</taxon>
        <taxon>Bacillati</taxon>
        <taxon>Actinomycetota</taxon>
        <taxon>Actinomycetes</taxon>
        <taxon>Kitasatosporales</taxon>
        <taxon>Streptomycetaceae</taxon>
        <taxon>Streptomyces</taxon>
    </lineage>
</organism>
<keyword evidence="2" id="KW-1185">Reference proteome</keyword>
<evidence type="ECO:0000313" key="1">
    <source>
        <dbReference type="EMBL" id="GCD40856.1"/>
    </source>
</evidence>
<accession>A0A401VUX3</accession>
<evidence type="ECO:0000313" key="2">
    <source>
        <dbReference type="Proteomes" id="UP000286746"/>
    </source>
</evidence>
<gene>
    <name evidence="1" type="ORF">GKJPGBOP_00509</name>
</gene>
<dbReference type="Proteomes" id="UP000286746">
    <property type="component" value="Unassembled WGS sequence"/>
</dbReference>
<reference evidence="1 2" key="1">
    <citation type="submission" date="2018-11" db="EMBL/GenBank/DDBJ databases">
        <title>Whole genome sequence of Streptomyces paromomycinus NBRC 15454(T).</title>
        <authorList>
            <person name="Komaki H."/>
            <person name="Tamura T."/>
        </authorList>
    </citation>
    <scope>NUCLEOTIDE SEQUENCE [LARGE SCALE GENOMIC DNA]</scope>
    <source>
        <strain evidence="1 2">NBRC 15454</strain>
    </source>
</reference>
<name>A0A401VUX3_STREY</name>